<evidence type="ECO:0008006" key="4">
    <source>
        <dbReference type="Google" id="ProtNLM"/>
    </source>
</evidence>
<organism evidence="2 3">
    <name type="scientific">Metallibacterium scheffleri</name>
    <dbReference type="NCBI Taxonomy" id="993689"/>
    <lineage>
        <taxon>Bacteria</taxon>
        <taxon>Pseudomonadati</taxon>
        <taxon>Pseudomonadota</taxon>
        <taxon>Gammaproteobacteria</taxon>
        <taxon>Lysobacterales</taxon>
        <taxon>Rhodanobacteraceae</taxon>
        <taxon>Metallibacterium</taxon>
    </lineage>
</organism>
<evidence type="ECO:0000256" key="1">
    <source>
        <dbReference type="SAM" id="Phobius"/>
    </source>
</evidence>
<dbReference type="STRING" id="993689.GCA_002077135_00023"/>
<keyword evidence="1" id="KW-0812">Transmembrane</keyword>
<accession>A0A4S3KIH8</accession>
<gene>
    <name evidence="2" type="ORF">B1806_12980</name>
</gene>
<evidence type="ECO:0000313" key="3">
    <source>
        <dbReference type="Proteomes" id="UP000307749"/>
    </source>
</evidence>
<feature type="transmembrane region" description="Helical" evidence="1">
    <location>
        <begin position="110"/>
        <end position="128"/>
    </location>
</feature>
<dbReference type="AlphaFoldDB" id="A0A4S3KIH8"/>
<sequence>MAAGKTTMALGCRVYGLGVMAIAVLCLAWGTFDPGQPVPKAFPDRTALAYAAALLMLVAGAAIEWRRTVAWGAAALTAYYAFIVVILMNGRVVLAHYAEFGTYSNIAEQLAIAAGGLIIYAMSARIEATLAARLARLGQLTFGVCALLFGGAHFVYMNLTAPLVPQWLPPTQAFWAYATGFGQIAAGIAILTGKQARLAVILLTAMYVSFALLVWAPWLLADPTSHWIGSENALNLALIGVAWVVAESLARLGR</sequence>
<protein>
    <recommendedName>
        <fullName evidence="4">DoxX family protein</fullName>
    </recommendedName>
</protein>
<reference evidence="2 3" key="1">
    <citation type="submission" date="2017-02" db="EMBL/GenBank/DDBJ databases">
        <title>Whole genome sequencing of Metallibacterium scheffleri DSM 24874 (T).</title>
        <authorList>
            <person name="Kumar S."/>
            <person name="Patil P."/>
            <person name="Patil P.B."/>
        </authorList>
    </citation>
    <scope>NUCLEOTIDE SEQUENCE [LARGE SCALE GENOMIC DNA]</scope>
    <source>
        <strain evidence="2 3">DSM 24874</strain>
    </source>
</reference>
<keyword evidence="1" id="KW-0472">Membrane</keyword>
<comment type="caution">
    <text evidence="2">The sequence shown here is derived from an EMBL/GenBank/DDBJ whole genome shotgun (WGS) entry which is preliminary data.</text>
</comment>
<feature type="transmembrane region" description="Helical" evidence="1">
    <location>
        <begin position="198"/>
        <end position="221"/>
    </location>
</feature>
<keyword evidence="3" id="KW-1185">Reference proteome</keyword>
<name>A0A4S3KIH8_9GAMM</name>
<keyword evidence="1" id="KW-1133">Transmembrane helix</keyword>
<feature type="transmembrane region" description="Helical" evidence="1">
    <location>
        <begin position="233"/>
        <end position="250"/>
    </location>
</feature>
<proteinExistence type="predicted"/>
<feature type="transmembrane region" description="Helical" evidence="1">
    <location>
        <begin position="47"/>
        <end position="65"/>
    </location>
</feature>
<dbReference type="EMBL" id="MWQO01000047">
    <property type="protein sequence ID" value="THD08533.1"/>
    <property type="molecule type" value="Genomic_DNA"/>
</dbReference>
<feature type="transmembrane region" description="Helical" evidence="1">
    <location>
        <begin position="77"/>
        <end position="98"/>
    </location>
</feature>
<evidence type="ECO:0000313" key="2">
    <source>
        <dbReference type="EMBL" id="THD08533.1"/>
    </source>
</evidence>
<feature type="transmembrane region" description="Helical" evidence="1">
    <location>
        <begin position="173"/>
        <end position="191"/>
    </location>
</feature>
<feature type="transmembrane region" description="Helical" evidence="1">
    <location>
        <begin position="12"/>
        <end position="32"/>
    </location>
</feature>
<feature type="transmembrane region" description="Helical" evidence="1">
    <location>
        <begin position="140"/>
        <end position="161"/>
    </location>
</feature>
<dbReference type="Proteomes" id="UP000307749">
    <property type="component" value="Unassembled WGS sequence"/>
</dbReference>